<gene>
    <name evidence="1" type="ORF">XNOV1_A019429</name>
</gene>
<accession>A0AAV1FHD0</accession>
<reference evidence="1" key="1">
    <citation type="submission" date="2023-08" db="EMBL/GenBank/DDBJ databases">
        <authorList>
            <person name="Alioto T."/>
            <person name="Alioto T."/>
            <person name="Gomez Garrido J."/>
        </authorList>
    </citation>
    <scope>NUCLEOTIDE SEQUENCE</scope>
</reference>
<feature type="non-terminal residue" evidence="1">
    <location>
        <position position="50"/>
    </location>
</feature>
<organism evidence="1 2">
    <name type="scientific">Xyrichtys novacula</name>
    <name type="common">Pearly razorfish</name>
    <name type="synonym">Hemipteronotus novacula</name>
    <dbReference type="NCBI Taxonomy" id="13765"/>
    <lineage>
        <taxon>Eukaryota</taxon>
        <taxon>Metazoa</taxon>
        <taxon>Chordata</taxon>
        <taxon>Craniata</taxon>
        <taxon>Vertebrata</taxon>
        <taxon>Euteleostomi</taxon>
        <taxon>Actinopterygii</taxon>
        <taxon>Neopterygii</taxon>
        <taxon>Teleostei</taxon>
        <taxon>Neoteleostei</taxon>
        <taxon>Acanthomorphata</taxon>
        <taxon>Eupercaria</taxon>
        <taxon>Labriformes</taxon>
        <taxon>Labridae</taxon>
        <taxon>Xyrichtys</taxon>
    </lineage>
</organism>
<dbReference type="Proteomes" id="UP001178508">
    <property type="component" value="Chromosome 7"/>
</dbReference>
<sequence length="50" mass="5978">RRSKLWERCAKNSPKSFQLVLQGCTELQQAEKKFQEREKGKEGEEAKPWR</sequence>
<protein>
    <submittedName>
        <fullName evidence="1">Uncharacterized protein</fullName>
    </submittedName>
</protein>
<proteinExistence type="predicted"/>
<evidence type="ECO:0000313" key="2">
    <source>
        <dbReference type="Proteomes" id="UP001178508"/>
    </source>
</evidence>
<evidence type="ECO:0000313" key="1">
    <source>
        <dbReference type="EMBL" id="CAJ1060440.1"/>
    </source>
</evidence>
<dbReference type="AlphaFoldDB" id="A0AAV1FHD0"/>
<feature type="non-terminal residue" evidence="1">
    <location>
        <position position="1"/>
    </location>
</feature>
<keyword evidence="2" id="KW-1185">Reference proteome</keyword>
<name>A0AAV1FHD0_XYRNO</name>
<dbReference type="EMBL" id="OY660870">
    <property type="protein sequence ID" value="CAJ1060440.1"/>
    <property type="molecule type" value="Genomic_DNA"/>
</dbReference>